<feature type="region of interest" description="Disordered" evidence="7">
    <location>
        <begin position="1"/>
        <end position="20"/>
    </location>
</feature>
<dbReference type="InterPro" id="IPR036702">
    <property type="entry name" value="ComB-like_sf"/>
</dbReference>
<dbReference type="GO" id="GO:0050532">
    <property type="term" value="F:2-phosphosulfolactate phosphatase activity"/>
    <property type="evidence" value="ECO:0007669"/>
    <property type="project" value="UniProtKB-EC"/>
</dbReference>
<dbReference type="STRING" id="1457250.GCA_000755225_00983"/>
<evidence type="ECO:0000256" key="5">
    <source>
        <dbReference type="ARBA" id="ARBA00022842"/>
    </source>
</evidence>
<sequence>MSRSTPVAPSELEVYPTRESLPQNPPAGTYVVVDVMYFSTTVVELLAGGASCVHVPLAGSDPTAFKRVNPEAHVGGEGTGDGRPLARYDFFNSPSDTRRLDLAGRPVSMTSDNGGRTVADLRTADGCTVLVGSTTNAAAVGSALRRADGPLALVCAGSGGAHAPEDHLGARLIAHHATGHGVDSATREAFRDRLTELRGPLDSLPRVRQRDILEYVAAIDSRSIVPELDGDRLVDTSDRFERVCHSPAIPS</sequence>
<evidence type="ECO:0000313" key="9">
    <source>
        <dbReference type="Proteomes" id="UP000296706"/>
    </source>
</evidence>
<dbReference type="GeneID" id="39848118"/>
<name>A0A4D6HFE8_9EURY</name>
<dbReference type="KEGG" id="hsn:DV733_09595"/>
<dbReference type="SUPFAM" id="SSF142823">
    <property type="entry name" value="ComB-like"/>
    <property type="match status" value="1"/>
</dbReference>
<evidence type="ECO:0000256" key="7">
    <source>
        <dbReference type="SAM" id="MobiDB-lite"/>
    </source>
</evidence>
<evidence type="ECO:0000256" key="6">
    <source>
        <dbReference type="ARBA" id="ARBA00033711"/>
    </source>
</evidence>
<dbReference type="RefSeq" id="WP_049994912.1">
    <property type="nucleotide sequence ID" value="NZ_CP031310.1"/>
</dbReference>
<comment type="similarity">
    <text evidence="2">Belongs to the ComB family.</text>
</comment>
<dbReference type="Gene3D" id="3.90.1560.10">
    <property type="entry name" value="ComB-like"/>
    <property type="match status" value="1"/>
</dbReference>
<dbReference type="OrthoDB" id="233938at2157"/>
<dbReference type="GO" id="GO:0000287">
    <property type="term" value="F:magnesium ion binding"/>
    <property type="evidence" value="ECO:0007669"/>
    <property type="project" value="InterPro"/>
</dbReference>
<dbReference type="EMBL" id="CP031310">
    <property type="protein sequence ID" value="QCC51477.1"/>
    <property type="molecule type" value="Genomic_DNA"/>
</dbReference>
<comment type="cofactor">
    <cofactor evidence="1">
        <name>Mg(2+)</name>
        <dbReference type="ChEBI" id="CHEBI:18420"/>
    </cofactor>
</comment>
<accession>A0A4D6HFE8</accession>
<dbReference type="Proteomes" id="UP000296706">
    <property type="component" value="Chromosome"/>
</dbReference>
<dbReference type="PANTHER" id="PTHR37311">
    <property type="entry name" value="2-PHOSPHOSULFOLACTATE PHOSPHATASE-RELATED"/>
    <property type="match status" value="1"/>
</dbReference>
<dbReference type="Pfam" id="PF04029">
    <property type="entry name" value="2-ph_phosp"/>
    <property type="match status" value="1"/>
</dbReference>
<keyword evidence="9" id="KW-1185">Reference proteome</keyword>
<dbReference type="PANTHER" id="PTHR37311:SF1">
    <property type="entry name" value="2-PHOSPHOSULFOLACTATE PHOSPHATASE-RELATED"/>
    <property type="match status" value="1"/>
</dbReference>
<dbReference type="InterPro" id="IPR005238">
    <property type="entry name" value="ComB-like"/>
</dbReference>
<gene>
    <name evidence="8" type="ORF">DV733_09595</name>
</gene>
<keyword evidence="5" id="KW-0460">Magnesium</keyword>
<keyword evidence="4" id="KW-0378">Hydrolase</keyword>
<reference evidence="8 9" key="1">
    <citation type="journal article" date="2019" name="Nat. Commun.">
        <title>A new type of DNA phosphorothioation-based antiviral system in archaea.</title>
        <authorList>
            <person name="Xiong L."/>
            <person name="Liu S."/>
            <person name="Chen S."/>
            <person name="Xiao Y."/>
            <person name="Zhu B."/>
            <person name="Gao Y."/>
            <person name="Zhang Y."/>
            <person name="Chen B."/>
            <person name="Luo J."/>
            <person name="Deng Z."/>
            <person name="Chen X."/>
            <person name="Wang L."/>
            <person name="Chen S."/>
        </authorList>
    </citation>
    <scope>NUCLEOTIDE SEQUENCE [LARGE SCALE GENOMIC DNA]</scope>
    <source>
        <strain evidence="8 9">CBA1105</strain>
    </source>
</reference>
<evidence type="ECO:0000256" key="1">
    <source>
        <dbReference type="ARBA" id="ARBA00001946"/>
    </source>
</evidence>
<evidence type="ECO:0000313" key="8">
    <source>
        <dbReference type="EMBL" id="QCC51477.1"/>
    </source>
</evidence>
<evidence type="ECO:0000256" key="2">
    <source>
        <dbReference type="ARBA" id="ARBA00009997"/>
    </source>
</evidence>
<dbReference type="AlphaFoldDB" id="A0A4D6HFE8"/>
<evidence type="ECO:0000256" key="4">
    <source>
        <dbReference type="ARBA" id="ARBA00022801"/>
    </source>
</evidence>
<organism evidence="8 9">
    <name type="scientific">Halapricum salinum</name>
    <dbReference type="NCBI Taxonomy" id="1457250"/>
    <lineage>
        <taxon>Archaea</taxon>
        <taxon>Methanobacteriati</taxon>
        <taxon>Methanobacteriota</taxon>
        <taxon>Stenosarchaea group</taxon>
        <taxon>Halobacteria</taxon>
        <taxon>Halobacteriales</taxon>
        <taxon>Haloarculaceae</taxon>
        <taxon>Halapricum</taxon>
    </lineage>
</organism>
<dbReference type="EC" id="3.1.3.71" evidence="3"/>
<evidence type="ECO:0000256" key="3">
    <source>
        <dbReference type="ARBA" id="ARBA00012953"/>
    </source>
</evidence>
<comment type="catalytic activity">
    <reaction evidence="6">
        <text>(2R)-O-phospho-3-sulfolactate + H2O = (2R)-3-sulfolactate + phosphate</text>
        <dbReference type="Rhea" id="RHEA:23416"/>
        <dbReference type="ChEBI" id="CHEBI:15377"/>
        <dbReference type="ChEBI" id="CHEBI:15597"/>
        <dbReference type="ChEBI" id="CHEBI:43474"/>
        <dbReference type="ChEBI" id="CHEBI:58738"/>
        <dbReference type="EC" id="3.1.3.71"/>
    </reaction>
</comment>
<dbReference type="GO" id="GO:0050545">
    <property type="term" value="F:sulfopyruvate decarboxylase activity"/>
    <property type="evidence" value="ECO:0007669"/>
    <property type="project" value="TreeGrafter"/>
</dbReference>
<proteinExistence type="inferred from homology"/>
<protein>
    <recommendedName>
        <fullName evidence="3">2-phosphosulfolactate phosphatase</fullName>
        <ecNumber evidence="3">3.1.3.71</ecNumber>
    </recommendedName>
</protein>